<keyword evidence="2" id="KW-0812">Transmembrane</keyword>
<keyword evidence="4" id="KW-0472">Membrane</keyword>
<evidence type="ECO:0000313" key="8">
    <source>
        <dbReference type="Proteomes" id="UP000285301"/>
    </source>
</evidence>
<evidence type="ECO:0000256" key="3">
    <source>
        <dbReference type="ARBA" id="ARBA00022989"/>
    </source>
</evidence>
<dbReference type="GO" id="GO:0004930">
    <property type="term" value="F:G protein-coupled receptor activity"/>
    <property type="evidence" value="ECO:0007669"/>
    <property type="project" value="InterPro"/>
</dbReference>
<dbReference type="Gene3D" id="3.40.50.2300">
    <property type="match status" value="1"/>
</dbReference>
<evidence type="ECO:0000256" key="1">
    <source>
        <dbReference type="ARBA" id="ARBA00004141"/>
    </source>
</evidence>
<dbReference type="GO" id="GO:0016020">
    <property type="term" value="C:membrane"/>
    <property type="evidence" value="ECO:0007669"/>
    <property type="project" value="UniProtKB-SubCell"/>
</dbReference>
<name>A0A443QZE4_9ACAR</name>
<dbReference type="EMBL" id="NCKU01003004">
    <property type="protein sequence ID" value="RWS08366.1"/>
    <property type="molecule type" value="Genomic_DNA"/>
</dbReference>
<comment type="subcellular location">
    <subcellularLocation>
        <location evidence="1">Membrane</location>
        <topology evidence="1">Multi-pass membrane protein</topology>
    </subcellularLocation>
</comment>
<organism evidence="7 8">
    <name type="scientific">Dinothrombium tinctorium</name>
    <dbReference type="NCBI Taxonomy" id="1965070"/>
    <lineage>
        <taxon>Eukaryota</taxon>
        <taxon>Metazoa</taxon>
        <taxon>Ecdysozoa</taxon>
        <taxon>Arthropoda</taxon>
        <taxon>Chelicerata</taxon>
        <taxon>Arachnida</taxon>
        <taxon>Acari</taxon>
        <taxon>Acariformes</taxon>
        <taxon>Trombidiformes</taxon>
        <taxon>Prostigmata</taxon>
        <taxon>Anystina</taxon>
        <taxon>Parasitengona</taxon>
        <taxon>Trombidioidea</taxon>
        <taxon>Trombidiidae</taxon>
        <taxon>Dinothrombium</taxon>
    </lineage>
</organism>
<evidence type="ECO:0000256" key="4">
    <source>
        <dbReference type="ARBA" id="ARBA00023136"/>
    </source>
</evidence>
<keyword evidence="3" id="KW-1133">Transmembrane helix</keyword>
<dbReference type="PRINTS" id="PR00248">
    <property type="entry name" value="GPCRMGR"/>
</dbReference>
<evidence type="ECO:0000256" key="2">
    <source>
        <dbReference type="ARBA" id="ARBA00022692"/>
    </source>
</evidence>
<accession>A0A443QZE4</accession>
<dbReference type="Proteomes" id="UP000285301">
    <property type="component" value="Unassembled WGS sequence"/>
</dbReference>
<protein>
    <submittedName>
        <fullName evidence="7">Metabotropic glutamate receptor 8-like protein</fullName>
    </submittedName>
</protein>
<dbReference type="InterPro" id="IPR000337">
    <property type="entry name" value="GPCR_3"/>
</dbReference>
<sequence>MNKLRHPFGIIATHCVSFFVTLTTFAKFIACIFSTDSRLIIYPGDVHFGLLFNTHVGSNESHCGSEIDPRGVHNAMAAVWATHQINTRKESSSNLNIGVYLYDTCSSSEAAERQSVRLIAHLDDIQAKVCRNNKEPPLFGNYSKLFMFFNAK</sequence>
<dbReference type="AlphaFoldDB" id="A0A443QZE4"/>
<dbReference type="SUPFAM" id="SSF53822">
    <property type="entry name" value="Periplasmic binding protein-like I"/>
    <property type="match status" value="1"/>
</dbReference>
<keyword evidence="5 7" id="KW-0675">Receptor</keyword>
<evidence type="ECO:0000313" key="7">
    <source>
        <dbReference type="EMBL" id="RWS08366.1"/>
    </source>
</evidence>
<reference evidence="7 8" key="1">
    <citation type="journal article" date="2018" name="Gigascience">
        <title>Genomes of trombidid mites reveal novel predicted allergens and laterally-transferred genes associated with secondary metabolism.</title>
        <authorList>
            <person name="Dong X."/>
            <person name="Chaisiri K."/>
            <person name="Xia D."/>
            <person name="Armstrong S.D."/>
            <person name="Fang Y."/>
            <person name="Donnelly M.J."/>
            <person name="Kadowaki T."/>
            <person name="McGarry J.W."/>
            <person name="Darby A.C."/>
            <person name="Makepeace B.L."/>
        </authorList>
    </citation>
    <scope>NUCLEOTIDE SEQUENCE [LARGE SCALE GENOMIC DNA]</scope>
    <source>
        <strain evidence="7">UoL-WK</strain>
    </source>
</reference>
<evidence type="ECO:0000256" key="5">
    <source>
        <dbReference type="ARBA" id="ARBA00023170"/>
    </source>
</evidence>
<dbReference type="STRING" id="1965070.A0A443QZE4"/>
<comment type="caution">
    <text evidence="7">The sequence shown here is derived from an EMBL/GenBank/DDBJ whole genome shotgun (WGS) entry which is preliminary data.</text>
</comment>
<gene>
    <name evidence="7" type="ORF">B4U79_17776</name>
</gene>
<dbReference type="OrthoDB" id="9880600at2759"/>
<keyword evidence="8" id="KW-1185">Reference proteome</keyword>
<dbReference type="InterPro" id="IPR028082">
    <property type="entry name" value="Peripla_BP_I"/>
</dbReference>
<proteinExistence type="predicted"/>
<keyword evidence="6" id="KW-0325">Glycoprotein</keyword>
<evidence type="ECO:0000256" key="6">
    <source>
        <dbReference type="ARBA" id="ARBA00023180"/>
    </source>
</evidence>